<comment type="caution">
    <text evidence="1">The sequence shown here is derived from an EMBL/GenBank/DDBJ whole genome shotgun (WGS) entry which is preliminary data.</text>
</comment>
<proteinExistence type="predicted"/>
<evidence type="ECO:0000313" key="2">
    <source>
        <dbReference type="Proteomes" id="UP001178507"/>
    </source>
</evidence>
<reference evidence="1" key="1">
    <citation type="submission" date="2023-08" db="EMBL/GenBank/DDBJ databases">
        <authorList>
            <person name="Chen Y."/>
            <person name="Shah S."/>
            <person name="Dougan E. K."/>
            <person name="Thang M."/>
            <person name="Chan C."/>
        </authorList>
    </citation>
    <scope>NUCLEOTIDE SEQUENCE</scope>
</reference>
<dbReference type="Proteomes" id="UP001178507">
    <property type="component" value="Unassembled WGS sequence"/>
</dbReference>
<dbReference type="AlphaFoldDB" id="A0AA36HPM0"/>
<gene>
    <name evidence="1" type="ORF">EVOR1521_LOCUS2451</name>
</gene>
<protein>
    <submittedName>
        <fullName evidence="1">Uncharacterized protein</fullName>
    </submittedName>
</protein>
<accession>A0AA36HPM0</accession>
<evidence type="ECO:0000313" key="1">
    <source>
        <dbReference type="EMBL" id="CAJ1372352.1"/>
    </source>
</evidence>
<dbReference type="EMBL" id="CAUJNA010000129">
    <property type="protein sequence ID" value="CAJ1372352.1"/>
    <property type="molecule type" value="Genomic_DNA"/>
</dbReference>
<keyword evidence="2" id="KW-1185">Reference proteome</keyword>
<sequence length="215" mass="23417">MCSFVPGKGIAFANVADETCTASDHPSLSPAFRLRSYEHCWYLYSGCRSSNCSGCGLKHRMSVRRCTCLASSGPCLVMSSTHDGCVGGLQSYPAQELVLGSLESSRRAFTEATRIDECSVCGVDGDLKCKSLSQREVEQVRGSLFCDNCSANSCAFNNVSIGKYEMPKTQLGNRSGYSEVILATLSPSCRHVSQVLIFRILICQIQSHCWFCSVL</sequence>
<name>A0AA36HPM0_9DINO</name>
<organism evidence="1 2">
    <name type="scientific">Effrenium voratum</name>
    <dbReference type="NCBI Taxonomy" id="2562239"/>
    <lineage>
        <taxon>Eukaryota</taxon>
        <taxon>Sar</taxon>
        <taxon>Alveolata</taxon>
        <taxon>Dinophyceae</taxon>
        <taxon>Suessiales</taxon>
        <taxon>Symbiodiniaceae</taxon>
        <taxon>Effrenium</taxon>
    </lineage>
</organism>